<evidence type="ECO:0000313" key="2">
    <source>
        <dbReference type="Proteomes" id="UP001501666"/>
    </source>
</evidence>
<evidence type="ECO:0008006" key="3">
    <source>
        <dbReference type="Google" id="ProtNLM"/>
    </source>
</evidence>
<keyword evidence="2" id="KW-1185">Reference proteome</keyword>
<comment type="caution">
    <text evidence="1">The sequence shown here is derived from an EMBL/GenBank/DDBJ whole genome shotgun (WGS) entry which is preliminary data.</text>
</comment>
<gene>
    <name evidence="1" type="ORF">GCM10010412_097700</name>
</gene>
<evidence type="ECO:0000313" key="1">
    <source>
        <dbReference type="EMBL" id="GAA2700511.1"/>
    </source>
</evidence>
<organism evidence="1 2">
    <name type="scientific">Nonomuraea recticatena</name>
    <dbReference type="NCBI Taxonomy" id="46178"/>
    <lineage>
        <taxon>Bacteria</taxon>
        <taxon>Bacillati</taxon>
        <taxon>Actinomycetota</taxon>
        <taxon>Actinomycetes</taxon>
        <taxon>Streptosporangiales</taxon>
        <taxon>Streptosporangiaceae</taxon>
        <taxon>Nonomuraea</taxon>
    </lineage>
</organism>
<dbReference type="Proteomes" id="UP001501666">
    <property type="component" value="Unassembled WGS sequence"/>
</dbReference>
<reference evidence="1 2" key="1">
    <citation type="journal article" date="2019" name="Int. J. Syst. Evol. Microbiol.">
        <title>The Global Catalogue of Microorganisms (GCM) 10K type strain sequencing project: providing services to taxonomists for standard genome sequencing and annotation.</title>
        <authorList>
            <consortium name="The Broad Institute Genomics Platform"/>
            <consortium name="The Broad Institute Genome Sequencing Center for Infectious Disease"/>
            <person name="Wu L."/>
            <person name="Ma J."/>
        </authorList>
    </citation>
    <scope>NUCLEOTIDE SEQUENCE [LARGE SCALE GENOMIC DNA]</scope>
    <source>
        <strain evidence="1 2">JCM 6835</strain>
    </source>
</reference>
<name>A0ABN3TCQ7_9ACTN</name>
<dbReference type="EMBL" id="BAAATE010000061">
    <property type="protein sequence ID" value="GAA2700511.1"/>
    <property type="molecule type" value="Genomic_DNA"/>
</dbReference>
<sequence>MGPDGELVSALNEFTSAMVEAADQRKRAYDATASSMSQSVNAVREADTSASTVANTVVAEGSVAGNTVAGDA</sequence>
<accession>A0ABN3TCQ7</accession>
<proteinExistence type="predicted"/>
<protein>
    <recommendedName>
        <fullName evidence="3">Excreted virulence factor EspC (Type VII ESX diderm)</fullName>
    </recommendedName>
</protein>